<dbReference type="AlphaFoldDB" id="A0A3B3SVT0"/>
<organism evidence="2 3">
    <name type="scientific">Paramormyrops kingsleyae</name>
    <dbReference type="NCBI Taxonomy" id="1676925"/>
    <lineage>
        <taxon>Eukaryota</taxon>
        <taxon>Metazoa</taxon>
        <taxon>Chordata</taxon>
        <taxon>Craniata</taxon>
        <taxon>Vertebrata</taxon>
        <taxon>Euteleostomi</taxon>
        <taxon>Actinopterygii</taxon>
        <taxon>Neopterygii</taxon>
        <taxon>Teleostei</taxon>
        <taxon>Osteoglossocephala</taxon>
        <taxon>Osteoglossomorpha</taxon>
        <taxon>Osteoglossiformes</taxon>
        <taxon>Mormyridae</taxon>
        <taxon>Paramormyrops</taxon>
    </lineage>
</organism>
<sequence>TTQTKLLAQGRKTPDRKAQGRKTPDRKAPGRKAQGRKAPGRKAQGRKAQGRKTPGRKAQGRKAPGRKAQGRKAQGRKAQGRKAPGRKFNLRTIFFPFEARGGPTCTRYEMTDSSRAGATLSSRKVHRSWVGIRVSPLWVWNLVVERY</sequence>
<evidence type="ECO:0000313" key="3">
    <source>
        <dbReference type="Proteomes" id="UP000261540"/>
    </source>
</evidence>
<dbReference type="GeneTree" id="ENSGT01150000287583"/>
<accession>A0A3B3SVT0</accession>
<dbReference type="GO" id="GO:0030261">
    <property type="term" value="P:chromosome condensation"/>
    <property type="evidence" value="ECO:0007669"/>
    <property type="project" value="InterPro"/>
</dbReference>
<dbReference type="Proteomes" id="UP000261540">
    <property type="component" value="Unplaced"/>
</dbReference>
<reference evidence="2" key="2">
    <citation type="submission" date="2025-09" db="UniProtKB">
        <authorList>
            <consortium name="Ensembl"/>
        </authorList>
    </citation>
    <scope>IDENTIFICATION</scope>
</reference>
<evidence type="ECO:0000256" key="1">
    <source>
        <dbReference type="SAM" id="MobiDB-lite"/>
    </source>
</evidence>
<feature type="region of interest" description="Disordered" evidence="1">
    <location>
        <begin position="1"/>
        <end position="89"/>
    </location>
</feature>
<dbReference type="InterPro" id="IPR009970">
    <property type="entry name" value="HC2"/>
</dbReference>
<dbReference type="Pfam" id="PF07382">
    <property type="entry name" value="HC2"/>
    <property type="match status" value="1"/>
</dbReference>
<feature type="compositionally biased region" description="Basic and acidic residues" evidence="1">
    <location>
        <begin position="12"/>
        <end position="28"/>
    </location>
</feature>
<dbReference type="GO" id="GO:0030527">
    <property type="term" value="F:structural constituent of chromatin"/>
    <property type="evidence" value="ECO:0007669"/>
    <property type="project" value="InterPro"/>
</dbReference>
<dbReference type="Ensembl" id="ENSPKIT00000015388.1">
    <property type="protein sequence ID" value="ENSPKIP00000034475.1"/>
    <property type="gene ID" value="ENSPKIG00000013792.1"/>
</dbReference>
<protein>
    <submittedName>
        <fullName evidence="2">Uncharacterized protein</fullName>
    </submittedName>
</protein>
<dbReference type="STRING" id="1676925.ENSPKIP00000034475"/>
<dbReference type="GO" id="GO:0003677">
    <property type="term" value="F:DNA binding"/>
    <property type="evidence" value="ECO:0007669"/>
    <property type="project" value="InterPro"/>
</dbReference>
<name>A0A3B3SVT0_9TELE</name>
<feature type="compositionally biased region" description="Basic residues" evidence="1">
    <location>
        <begin position="29"/>
        <end position="89"/>
    </location>
</feature>
<keyword evidence="3" id="KW-1185">Reference proteome</keyword>
<proteinExistence type="predicted"/>
<evidence type="ECO:0000313" key="2">
    <source>
        <dbReference type="Ensembl" id="ENSPKIP00000034475.1"/>
    </source>
</evidence>
<reference evidence="2" key="1">
    <citation type="submission" date="2025-08" db="UniProtKB">
        <authorList>
            <consortium name="Ensembl"/>
        </authorList>
    </citation>
    <scope>IDENTIFICATION</scope>
</reference>